<feature type="non-terminal residue" evidence="2">
    <location>
        <position position="1"/>
    </location>
</feature>
<dbReference type="InterPro" id="IPR036400">
    <property type="entry name" value="Cyt_B5-like_heme/steroid_sf"/>
</dbReference>
<sequence length="324" mass="35841">YSNRSEPLDGSYLARCMMWRFTAVAVVIIATIGSYFYPGSNRYTGEVWRSLSSNIATVPDRLVSLGNAFMEKVYYACGWRVGDLHLNEETNLPECMRQPMDVDQLRPHIHLSLLGHVFDVSANSKVYGPGGFYAGMTGRDVTRLIFSSKLPSGSSDSSEETIVKGFALDGLSSTQLTELSDWMKFYSRKYRCVGYIPGPYFSPMGETSDYLKQLVGLLNRRGVAHTDLADLFPPCSSFFDGKSLTLRCNSEHGGGDADSGIMYPRQLLEPEKATVRCACIPTEQLMHPRVRQYPGCGSTAIQCQLEVEDAESVWTGGILPIEAA</sequence>
<dbReference type="GO" id="GO:0016020">
    <property type="term" value="C:membrane"/>
    <property type="evidence" value="ECO:0007669"/>
    <property type="project" value="TreeGrafter"/>
</dbReference>
<evidence type="ECO:0000313" key="2">
    <source>
        <dbReference type="EMBL" id="JAP39459.1"/>
    </source>
</evidence>
<dbReference type="PANTHER" id="PTHR10281:SF76">
    <property type="entry name" value="CALCUTTA CUP-RELATED"/>
    <property type="match status" value="1"/>
</dbReference>
<protein>
    <submittedName>
        <fullName evidence="2">Neuferricin</fullName>
    </submittedName>
</protein>
<evidence type="ECO:0000256" key="1">
    <source>
        <dbReference type="SAM" id="Phobius"/>
    </source>
</evidence>
<name>A0A0X3NHK8_SCHSO</name>
<dbReference type="SUPFAM" id="SSF55856">
    <property type="entry name" value="Cytochrome b5-like heme/steroid binding domain"/>
    <property type="match status" value="1"/>
</dbReference>
<dbReference type="GO" id="GO:0012505">
    <property type="term" value="C:endomembrane system"/>
    <property type="evidence" value="ECO:0007669"/>
    <property type="project" value="TreeGrafter"/>
</dbReference>
<keyword evidence="1" id="KW-1133">Transmembrane helix</keyword>
<dbReference type="Gene3D" id="3.10.120.10">
    <property type="entry name" value="Cytochrome b5-like heme/steroid binding domain"/>
    <property type="match status" value="1"/>
</dbReference>
<keyword evidence="1" id="KW-0812">Transmembrane</keyword>
<gene>
    <name evidence="2" type="primary">NEUFC</name>
    <name evidence="2" type="ORF">TR153253</name>
</gene>
<feature type="transmembrane region" description="Helical" evidence="1">
    <location>
        <begin position="12"/>
        <end position="37"/>
    </location>
</feature>
<organism evidence="2">
    <name type="scientific">Schistocephalus solidus</name>
    <name type="common">Tapeworm</name>
    <dbReference type="NCBI Taxonomy" id="70667"/>
    <lineage>
        <taxon>Eukaryota</taxon>
        <taxon>Metazoa</taxon>
        <taxon>Spiralia</taxon>
        <taxon>Lophotrochozoa</taxon>
        <taxon>Platyhelminthes</taxon>
        <taxon>Cestoda</taxon>
        <taxon>Eucestoda</taxon>
        <taxon>Diphyllobothriidea</taxon>
        <taxon>Diphyllobothriidae</taxon>
        <taxon>Schistocephalus</taxon>
    </lineage>
</organism>
<proteinExistence type="predicted"/>
<accession>A0A0X3NHK8</accession>
<dbReference type="InterPro" id="IPR050577">
    <property type="entry name" value="MAPR/NEUFC/NENF-like"/>
</dbReference>
<keyword evidence="1" id="KW-0472">Membrane</keyword>
<dbReference type="EMBL" id="GEEE01023766">
    <property type="protein sequence ID" value="JAP39459.1"/>
    <property type="molecule type" value="Transcribed_RNA"/>
</dbReference>
<reference evidence="2" key="1">
    <citation type="submission" date="2016-01" db="EMBL/GenBank/DDBJ databases">
        <title>Reference transcriptome for the parasite Schistocephalus solidus: insights into the molecular evolution of parasitism.</title>
        <authorList>
            <person name="Hebert F.O."/>
            <person name="Grambauer S."/>
            <person name="Barber I."/>
            <person name="Landry C.R."/>
            <person name="Aubin-Horth N."/>
        </authorList>
    </citation>
    <scope>NUCLEOTIDE SEQUENCE</scope>
</reference>
<dbReference type="PANTHER" id="PTHR10281">
    <property type="entry name" value="MEMBRANE-ASSOCIATED PROGESTERONE RECEPTOR COMPONENT-RELATED"/>
    <property type="match status" value="1"/>
</dbReference>
<dbReference type="AlphaFoldDB" id="A0A0X3NHK8"/>